<keyword evidence="2" id="KW-1185">Reference proteome</keyword>
<name>A0A2S7XM36_9GAMM</name>
<evidence type="ECO:0000313" key="1">
    <source>
        <dbReference type="EMBL" id="PQJ94794.1"/>
    </source>
</evidence>
<dbReference type="AlphaFoldDB" id="A0A2S7XM36"/>
<dbReference type="PANTHER" id="PTHR36114">
    <property type="entry name" value="16.7 KDA PROTEIN IN WHIE LOCUS"/>
    <property type="match status" value="1"/>
</dbReference>
<reference evidence="1 2" key="1">
    <citation type="submission" date="2018-01" db="EMBL/GenBank/DDBJ databases">
        <title>The complete genome sequence of Chromatium okenii LaCa, a purple sulfur bacterium with a turbulent life.</title>
        <authorList>
            <person name="Luedin S.M."/>
            <person name="Liechti N."/>
            <person name="Storelli N."/>
            <person name="Danza F."/>
            <person name="Wittwer M."/>
            <person name="Pothier J.F."/>
            <person name="Tonolla M.A."/>
        </authorList>
    </citation>
    <scope>NUCLEOTIDE SEQUENCE [LARGE SCALE GENOMIC DNA]</scope>
    <source>
        <strain evidence="1 2">LaCa</strain>
    </source>
</reference>
<accession>A0A2S7XM36</accession>
<dbReference type="CDD" id="cd02214">
    <property type="entry name" value="cupin_MJ1618"/>
    <property type="match status" value="1"/>
</dbReference>
<protein>
    <submittedName>
        <fullName evidence="1">Cupin domain-containing protein</fullName>
    </submittedName>
</protein>
<dbReference type="Proteomes" id="UP000239936">
    <property type="component" value="Unassembled WGS sequence"/>
</dbReference>
<dbReference type="InterPro" id="IPR011051">
    <property type="entry name" value="RmlC_Cupin_sf"/>
</dbReference>
<dbReference type="OrthoDB" id="7870362at2"/>
<dbReference type="Gene3D" id="2.60.120.10">
    <property type="entry name" value="Jelly Rolls"/>
    <property type="match status" value="1"/>
</dbReference>
<dbReference type="InterPro" id="IPR014710">
    <property type="entry name" value="RmlC-like_jellyroll"/>
</dbReference>
<dbReference type="InterPro" id="IPR052044">
    <property type="entry name" value="PKS_Associated_Protein"/>
</dbReference>
<organism evidence="1 2">
    <name type="scientific">Chromatium okenii</name>
    <dbReference type="NCBI Taxonomy" id="61644"/>
    <lineage>
        <taxon>Bacteria</taxon>
        <taxon>Pseudomonadati</taxon>
        <taxon>Pseudomonadota</taxon>
        <taxon>Gammaproteobacteria</taxon>
        <taxon>Chromatiales</taxon>
        <taxon>Chromatiaceae</taxon>
        <taxon>Chromatium</taxon>
    </lineage>
</organism>
<comment type="caution">
    <text evidence="1">The sequence shown here is derived from an EMBL/GenBank/DDBJ whole genome shotgun (WGS) entry which is preliminary data.</text>
</comment>
<sequence>MQPIILRHDPSTEFFTAERCYITELSNSTTDEQLSIASARVAPGITTCWHSLADTVERYVIVSGQGVIEIGDLPPQHLTRFDVAIIPAGCKQRITNTGTIDLLFLALCTPRFLPDSYSEWTSVDETADRD</sequence>
<dbReference type="PANTHER" id="PTHR36114:SF1">
    <property type="entry name" value="16.7 KDA PROTEIN IN WHIE LOCUS"/>
    <property type="match status" value="1"/>
</dbReference>
<dbReference type="SUPFAM" id="SSF51182">
    <property type="entry name" value="RmlC-like cupins"/>
    <property type="match status" value="1"/>
</dbReference>
<evidence type="ECO:0000313" key="2">
    <source>
        <dbReference type="Proteomes" id="UP000239936"/>
    </source>
</evidence>
<dbReference type="EMBL" id="PPGH01000042">
    <property type="protein sequence ID" value="PQJ94794.1"/>
    <property type="molecule type" value="Genomic_DNA"/>
</dbReference>
<proteinExistence type="predicted"/>
<gene>
    <name evidence="1" type="ORF">CXB77_18470</name>
</gene>